<name>U2J8H2_9SPHI</name>
<evidence type="ECO:0000313" key="6">
    <source>
        <dbReference type="Proteomes" id="UP000016584"/>
    </source>
</evidence>
<keyword evidence="1" id="KW-0540">Nuclease</keyword>
<dbReference type="EMBL" id="ATDL01000002">
    <property type="protein sequence ID" value="ERJ61234.1"/>
    <property type="molecule type" value="Genomic_DNA"/>
</dbReference>
<dbReference type="GO" id="GO:0004519">
    <property type="term" value="F:endonuclease activity"/>
    <property type="evidence" value="ECO:0007669"/>
    <property type="project" value="UniProtKB-KW"/>
</dbReference>
<dbReference type="SUPFAM" id="SSF50199">
    <property type="entry name" value="Staphylococcal nuclease"/>
    <property type="match status" value="1"/>
</dbReference>
<dbReference type="PATRIC" id="fig|1346330.5.peg.164"/>
<evidence type="ECO:0000256" key="2">
    <source>
        <dbReference type="ARBA" id="ARBA00022759"/>
    </source>
</evidence>
<evidence type="ECO:0000256" key="3">
    <source>
        <dbReference type="ARBA" id="ARBA00022801"/>
    </source>
</evidence>
<accession>U2J8H2</accession>
<reference evidence="5 6" key="1">
    <citation type="journal article" date="2013" name="Genome Announc.">
        <title>The Draft Genome Sequence of Sphingomonas paucimobilis Strain HER1398 (Proteobacteria), Host to the Giant PAU Phage, Indicates That It Is a Member of the Genus Sphingobacterium (Bacteroidetes).</title>
        <authorList>
            <person name="White R.A.III."/>
            <person name="Suttle C.A."/>
        </authorList>
    </citation>
    <scope>NUCLEOTIDE SEQUENCE [LARGE SCALE GENOMIC DNA]</scope>
    <source>
        <strain evidence="5 6">HER1398</strain>
    </source>
</reference>
<evidence type="ECO:0000256" key="1">
    <source>
        <dbReference type="ARBA" id="ARBA00022722"/>
    </source>
</evidence>
<comment type="caution">
    <text evidence="5">The sequence shown here is derived from an EMBL/GenBank/DDBJ whole genome shotgun (WGS) entry which is preliminary data.</text>
</comment>
<proteinExistence type="predicted"/>
<dbReference type="OrthoDB" id="9805504at2"/>
<keyword evidence="3" id="KW-0378">Hydrolase</keyword>
<evidence type="ECO:0000313" key="5">
    <source>
        <dbReference type="EMBL" id="ERJ61234.1"/>
    </source>
</evidence>
<dbReference type="PROSITE" id="PS50830">
    <property type="entry name" value="TNASE_3"/>
    <property type="match status" value="1"/>
</dbReference>
<keyword evidence="2" id="KW-0255">Endonuclease</keyword>
<dbReference type="RefSeq" id="WP_021068360.1">
    <property type="nucleotide sequence ID" value="NZ_ATDL01000002.1"/>
</dbReference>
<sequence>MQRTSLILLFLLFVFQSFAQRYIEGRVTRVADGDTFTMLDKHKKKIRVRFFGIDCPEIGQEYGRTAKNFTSSQVLDKKVKVEVMSKDRYGRVVGIVWVDRYTDLNLKLIQAGLAWDYPSYSKSDAYQQAELKARTRKVNIWSQRSPMAPWDYRKMMSKKKKS</sequence>
<dbReference type="PROSITE" id="PS01284">
    <property type="entry name" value="TNASE_2"/>
    <property type="match status" value="1"/>
</dbReference>
<dbReference type="AlphaFoldDB" id="U2J8H2"/>
<dbReference type="SMART" id="SM00318">
    <property type="entry name" value="SNc"/>
    <property type="match status" value="1"/>
</dbReference>
<dbReference type="STRING" id="1346330.M472_21000"/>
<dbReference type="PANTHER" id="PTHR12302:SF3">
    <property type="entry name" value="SERINE_THREONINE-PROTEIN KINASE 31"/>
    <property type="match status" value="1"/>
</dbReference>
<dbReference type="Gene3D" id="2.40.50.90">
    <property type="match status" value="1"/>
</dbReference>
<feature type="domain" description="TNase-like" evidence="4">
    <location>
        <begin position="21"/>
        <end position="143"/>
    </location>
</feature>
<evidence type="ECO:0000259" key="4">
    <source>
        <dbReference type="PROSITE" id="PS50830"/>
    </source>
</evidence>
<dbReference type="InterPro" id="IPR002071">
    <property type="entry name" value="Thermonucl_AS"/>
</dbReference>
<dbReference type="eggNOG" id="COG1525">
    <property type="taxonomic scope" value="Bacteria"/>
</dbReference>
<dbReference type="InterPro" id="IPR035437">
    <property type="entry name" value="SNase_OB-fold_sf"/>
</dbReference>
<gene>
    <name evidence="5" type="ORF">M472_21000</name>
</gene>
<organism evidence="5 6">
    <name type="scientific">Sphingobacterium paucimobilis HER1398</name>
    <dbReference type="NCBI Taxonomy" id="1346330"/>
    <lineage>
        <taxon>Bacteria</taxon>
        <taxon>Pseudomonadati</taxon>
        <taxon>Bacteroidota</taxon>
        <taxon>Sphingobacteriia</taxon>
        <taxon>Sphingobacteriales</taxon>
        <taxon>Sphingobacteriaceae</taxon>
        <taxon>Sphingobacterium</taxon>
    </lineage>
</organism>
<keyword evidence="6" id="KW-1185">Reference proteome</keyword>
<dbReference type="GO" id="GO:0016787">
    <property type="term" value="F:hydrolase activity"/>
    <property type="evidence" value="ECO:0007669"/>
    <property type="project" value="UniProtKB-KW"/>
</dbReference>
<dbReference type="Pfam" id="PF00565">
    <property type="entry name" value="SNase"/>
    <property type="match status" value="1"/>
</dbReference>
<dbReference type="GO" id="GO:0003676">
    <property type="term" value="F:nucleic acid binding"/>
    <property type="evidence" value="ECO:0007669"/>
    <property type="project" value="InterPro"/>
</dbReference>
<dbReference type="Proteomes" id="UP000016584">
    <property type="component" value="Unassembled WGS sequence"/>
</dbReference>
<protein>
    <recommendedName>
        <fullName evidence="4">TNase-like domain-containing protein</fullName>
    </recommendedName>
</protein>
<dbReference type="InterPro" id="IPR016071">
    <property type="entry name" value="Staphylococal_nuclease_OB-fold"/>
</dbReference>
<dbReference type="PANTHER" id="PTHR12302">
    <property type="entry name" value="EBNA2 BINDING PROTEIN P100"/>
    <property type="match status" value="1"/>
</dbReference>